<dbReference type="VEuPathDB" id="FungiDB:FMAN_05044"/>
<evidence type="ECO:0000256" key="1">
    <source>
        <dbReference type="SAM" id="Coils"/>
    </source>
</evidence>
<evidence type="ECO:0000313" key="3">
    <source>
        <dbReference type="EMBL" id="CVK88231.1"/>
    </source>
</evidence>
<dbReference type="Proteomes" id="UP000184255">
    <property type="component" value="Unassembled WGS sequence"/>
</dbReference>
<feature type="region of interest" description="Disordered" evidence="2">
    <location>
        <begin position="1"/>
        <end position="23"/>
    </location>
</feature>
<dbReference type="GeneID" id="65084312"/>
<sequence>MHEPTIQIITRPPEPSDPEPKPEPLVVWRDENGKIYFRHNPKLPILRYPNSKAAIEKPDDDPSKCKSCTRECLVAIPNEEMEKEIRELELEYDKDGEDPQPKKPKYNFDREMAMLSRKGASKVDIYKAGKRNKNKRETLDGLLKERDELKKEKVGLSKERSALIKALKVKKANKIRDETPANITEKNIAEMKKLSEFISARIKRWNKYDEPKSEVMAKEDTKYTLEQLYKHLPNSFVDFEYEEEIHVCRVLDLPCYGRAFGEDIEDHLHGPEHMAWDQSMKGKVPLYLQYNRVKREVDNGLSYQEGLLAELIVDPYSY</sequence>
<name>A0A1L7SYU6_FUSMA</name>
<dbReference type="AlphaFoldDB" id="A0A1L7SYU6"/>
<dbReference type="RefSeq" id="XP_041679064.1">
    <property type="nucleotide sequence ID" value="XM_041828174.1"/>
</dbReference>
<dbReference type="EMBL" id="FCQH01000003">
    <property type="protein sequence ID" value="CVK88231.1"/>
    <property type="molecule type" value="Genomic_DNA"/>
</dbReference>
<evidence type="ECO:0000313" key="4">
    <source>
        <dbReference type="Proteomes" id="UP000184255"/>
    </source>
</evidence>
<organism evidence="3 4">
    <name type="scientific">Fusarium mangiferae</name>
    <name type="common">Mango malformation disease fungus</name>
    <dbReference type="NCBI Taxonomy" id="192010"/>
    <lineage>
        <taxon>Eukaryota</taxon>
        <taxon>Fungi</taxon>
        <taxon>Dikarya</taxon>
        <taxon>Ascomycota</taxon>
        <taxon>Pezizomycotina</taxon>
        <taxon>Sordariomycetes</taxon>
        <taxon>Hypocreomycetidae</taxon>
        <taxon>Hypocreales</taxon>
        <taxon>Nectriaceae</taxon>
        <taxon>Fusarium</taxon>
        <taxon>Fusarium fujikuroi species complex</taxon>
    </lineage>
</organism>
<keyword evidence="4" id="KW-1185">Reference proteome</keyword>
<reference evidence="4" key="1">
    <citation type="journal article" date="2016" name="Genome Biol. Evol.">
        <title>Comparative 'omics' of the Fusarium fujikuroi species complex highlights differences in genetic potential and metabolite synthesis.</title>
        <authorList>
            <person name="Niehaus E.-M."/>
            <person name="Muensterkoetter M."/>
            <person name="Proctor R.H."/>
            <person name="Brown D.W."/>
            <person name="Sharon A."/>
            <person name="Idan Y."/>
            <person name="Oren-Young L."/>
            <person name="Sieber C.M."/>
            <person name="Novak O."/>
            <person name="Pencik A."/>
            <person name="Tarkowska D."/>
            <person name="Hromadova K."/>
            <person name="Freeman S."/>
            <person name="Maymon M."/>
            <person name="Elazar M."/>
            <person name="Youssef S.A."/>
            <person name="El-Shabrawy E.S.M."/>
            <person name="Shalaby A.B.A."/>
            <person name="Houterman P."/>
            <person name="Brock N.L."/>
            <person name="Burkhardt I."/>
            <person name="Tsavkelova E.A."/>
            <person name="Dickschat J.S."/>
            <person name="Galuszka P."/>
            <person name="Gueldener U."/>
            <person name="Tudzynski B."/>
        </authorList>
    </citation>
    <scope>NUCLEOTIDE SEQUENCE [LARGE SCALE GENOMIC DNA]</scope>
    <source>
        <strain evidence="4">MRC7560</strain>
    </source>
</reference>
<feature type="coiled-coil region" evidence="1">
    <location>
        <begin position="132"/>
        <end position="166"/>
    </location>
</feature>
<gene>
    <name evidence="3" type="ORF">FMAN_05044</name>
</gene>
<keyword evidence="1" id="KW-0175">Coiled coil</keyword>
<comment type="caution">
    <text evidence="3">The sequence shown here is derived from an EMBL/GenBank/DDBJ whole genome shotgun (WGS) entry which is preliminary data.</text>
</comment>
<evidence type="ECO:0000256" key="2">
    <source>
        <dbReference type="SAM" id="MobiDB-lite"/>
    </source>
</evidence>
<protein>
    <submittedName>
        <fullName evidence="3">Uncharacterized protein</fullName>
    </submittedName>
</protein>
<accession>A0A1L7SYU6</accession>
<proteinExistence type="predicted"/>